<reference evidence="3" key="1">
    <citation type="journal article" date="2019" name="Int. J. Syst. Evol. Microbiol.">
        <title>The Global Catalogue of Microorganisms (GCM) 10K type strain sequencing project: providing services to taxonomists for standard genome sequencing and annotation.</title>
        <authorList>
            <consortium name="The Broad Institute Genomics Platform"/>
            <consortium name="The Broad Institute Genome Sequencing Center for Infectious Disease"/>
            <person name="Wu L."/>
            <person name="Ma J."/>
        </authorList>
    </citation>
    <scope>NUCLEOTIDE SEQUENCE [LARGE SCALE GENOMIC DNA]</scope>
    <source>
        <strain evidence="3">JCM 10667</strain>
    </source>
</reference>
<feature type="region of interest" description="Disordered" evidence="1">
    <location>
        <begin position="24"/>
        <end position="54"/>
    </location>
</feature>
<accession>A0ABP3PSB7</accession>
<name>A0ABP3PSB7_9ACTN</name>
<protein>
    <recommendedName>
        <fullName evidence="4">DUF397 domain-containing protein</fullName>
    </recommendedName>
</protein>
<keyword evidence="3" id="KW-1185">Reference proteome</keyword>
<organism evidence="2 3">
    <name type="scientific">Actinomadura livida</name>
    <dbReference type="NCBI Taxonomy" id="79909"/>
    <lineage>
        <taxon>Bacteria</taxon>
        <taxon>Bacillati</taxon>
        <taxon>Actinomycetota</taxon>
        <taxon>Actinomycetes</taxon>
        <taxon>Streptosporangiales</taxon>
        <taxon>Thermomonosporaceae</taxon>
        <taxon>Actinomadura</taxon>
    </lineage>
</organism>
<evidence type="ECO:0000313" key="3">
    <source>
        <dbReference type="Proteomes" id="UP001501427"/>
    </source>
</evidence>
<dbReference type="EMBL" id="BAAAHD010000034">
    <property type="protein sequence ID" value="GAA0574204.1"/>
    <property type="molecule type" value="Genomic_DNA"/>
</dbReference>
<sequence length="54" mass="5710">MGSGRAGEAARPLRGVFPWRHALGEGGPEAWAVPPKKAWGSAPPNPRDLNDSSF</sequence>
<dbReference type="Proteomes" id="UP001501427">
    <property type="component" value="Unassembled WGS sequence"/>
</dbReference>
<evidence type="ECO:0000256" key="1">
    <source>
        <dbReference type="SAM" id="MobiDB-lite"/>
    </source>
</evidence>
<comment type="caution">
    <text evidence="2">The sequence shown here is derived from an EMBL/GenBank/DDBJ whole genome shotgun (WGS) entry which is preliminary data.</text>
</comment>
<evidence type="ECO:0008006" key="4">
    <source>
        <dbReference type="Google" id="ProtNLM"/>
    </source>
</evidence>
<evidence type="ECO:0000313" key="2">
    <source>
        <dbReference type="EMBL" id="GAA0574204.1"/>
    </source>
</evidence>
<gene>
    <name evidence="2" type="ORF">GCM10009546_41130</name>
</gene>
<proteinExistence type="predicted"/>